<dbReference type="AlphaFoldDB" id="A0A2S8BMT0"/>
<dbReference type="EMBL" id="PPEA01000254">
    <property type="protein sequence ID" value="PQM47981.1"/>
    <property type="molecule type" value="Genomic_DNA"/>
</dbReference>
<protein>
    <submittedName>
        <fullName evidence="2">Uncharacterized protein</fullName>
    </submittedName>
</protein>
<evidence type="ECO:0000313" key="3">
    <source>
        <dbReference type="Proteomes" id="UP000238296"/>
    </source>
</evidence>
<sequence>MSAMTPVGDRLLGKVTVITGAGSGIGAAMAAAMRAQGARVVVTSADNRTTSPANSATARSPSTSTSATTTRLPR</sequence>
<comment type="caution">
    <text evidence="2">The sequence shown here is derived from an EMBL/GenBank/DDBJ whole genome shotgun (WGS) entry which is preliminary data.</text>
</comment>
<evidence type="ECO:0000313" key="2">
    <source>
        <dbReference type="EMBL" id="PQM47981.1"/>
    </source>
</evidence>
<dbReference type="InterPro" id="IPR002347">
    <property type="entry name" value="SDR_fam"/>
</dbReference>
<organism evidence="2 3">
    <name type="scientific">Mycobacterium talmoniae</name>
    <dbReference type="NCBI Taxonomy" id="1858794"/>
    <lineage>
        <taxon>Bacteria</taxon>
        <taxon>Bacillati</taxon>
        <taxon>Actinomycetota</taxon>
        <taxon>Actinomycetes</taxon>
        <taxon>Mycobacteriales</taxon>
        <taxon>Mycobacteriaceae</taxon>
        <taxon>Mycobacterium</taxon>
    </lineage>
</organism>
<dbReference type="SUPFAM" id="SSF51735">
    <property type="entry name" value="NAD(P)-binding Rossmann-fold domains"/>
    <property type="match status" value="1"/>
</dbReference>
<evidence type="ECO:0000256" key="1">
    <source>
        <dbReference type="SAM" id="MobiDB-lite"/>
    </source>
</evidence>
<dbReference type="Gene3D" id="3.40.50.720">
    <property type="entry name" value="NAD(P)-binding Rossmann-like Domain"/>
    <property type="match status" value="1"/>
</dbReference>
<dbReference type="Proteomes" id="UP000238296">
    <property type="component" value="Unassembled WGS sequence"/>
</dbReference>
<reference evidence="2 3" key="1">
    <citation type="journal article" date="2017" name="Int. J. Syst. Evol. Microbiol.">
        <title>Mycobacterium talmoniae sp. nov., a slowly growing mycobacterium isolated from human respiratory samples.</title>
        <authorList>
            <person name="Davidson R.M."/>
            <person name="DeGroote M.A."/>
            <person name="Marola J.L."/>
            <person name="Buss S."/>
            <person name="Jones V."/>
            <person name="McNeil M.R."/>
            <person name="Freifeld A.G."/>
            <person name="Elaine Epperson L."/>
            <person name="Hasan N.A."/>
            <person name="Jackson M."/>
            <person name="Iwen P.C."/>
            <person name="Salfinger M."/>
            <person name="Strong M."/>
        </authorList>
    </citation>
    <scope>NUCLEOTIDE SEQUENCE [LARGE SCALE GENOMIC DNA]</scope>
    <source>
        <strain evidence="2 3">ATCC BAA-2683</strain>
    </source>
</reference>
<name>A0A2S8BMT0_9MYCO</name>
<feature type="region of interest" description="Disordered" evidence="1">
    <location>
        <begin position="44"/>
        <end position="74"/>
    </location>
</feature>
<dbReference type="Pfam" id="PF00106">
    <property type="entry name" value="adh_short"/>
    <property type="match status" value="1"/>
</dbReference>
<accession>A0A2S8BMT0</accession>
<gene>
    <name evidence="2" type="ORF">C1Y40_01804</name>
</gene>
<proteinExistence type="predicted"/>
<dbReference type="InterPro" id="IPR036291">
    <property type="entry name" value="NAD(P)-bd_dom_sf"/>
</dbReference>